<keyword evidence="1" id="KW-0812">Transmembrane</keyword>
<keyword evidence="3" id="KW-1185">Reference proteome</keyword>
<evidence type="ECO:0000313" key="3">
    <source>
        <dbReference type="Proteomes" id="UP000256304"/>
    </source>
</evidence>
<protein>
    <submittedName>
        <fullName evidence="2">Uncharacterized protein DUF3169</fullName>
    </submittedName>
</protein>
<proteinExistence type="predicted"/>
<accession>A0A3D9R2B2</accession>
<keyword evidence="1" id="KW-0472">Membrane</keyword>
<evidence type="ECO:0000256" key="1">
    <source>
        <dbReference type="SAM" id="Phobius"/>
    </source>
</evidence>
<comment type="caution">
    <text evidence="2">The sequence shown here is derived from an EMBL/GenBank/DDBJ whole genome shotgun (WGS) entry which is preliminary data.</text>
</comment>
<sequence>MNNKSKKISVPYLLFMMAIGGICGFLLTSDSIPHPDHLTFKPSIVYDYDVIFGVIGLACFIFSMWSIVGIVQLSSMRNDESNMAEDETPASERAIGSFIQISVYNVIIAFVWFALGFAYFASREARDNDQEAFLIANVLSSVVFVVLAVILQAIILRHYNKLFPDRSINLRSRSAQRELFDKLDEAERFTVYRSAYSSFKAVNHMITGGILFFILYSFLFEFTPLPIIALAIIAIVQKAVYYREANKSNLGR</sequence>
<feature type="transmembrane region" description="Helical" evidence="1">
    <location>
        <begin position="50"/>
        <end position="73"/>
    </location>
</feature>
<feature type="transmembrane region" description="Helical" evidence="1">
    <location>
        <begin position="94"/>
        <end position="120"/>
    </location>
</feature>
<dbReference type="AlphaFoldDB" id="A0A3D9R2B2"/>
<gene>
    <name evidence="2" type="ORF">A8990_13828</name>
</gene>
<reference evidence="2 3" key="1">
    <citation type="submission" date="2018-08" db="EMBL/GenBank/DDBJ databases">
        <title>Genomic Encyclopedia of Type Strains, Phase III (KMG-III): the genomes of soil and plant-associated and newly described type strains.</title>
        <authorList>
            <person name="Whitman W."/>
        </authorList>
    </citation>
    <scope>NUCLEOTIDE SEQUENCE [LARGE SCALE GENOMIC DNA]</scope>
    <source>
        <strain evidence="2 3">CGMCC 1.10966</strain>
    </source>
</reference>
<name>A0A3D9R2B2_9BACL</name>
<dbReference type="Proteomes" id="UP000256304">
    <property type="component" value="Unassembled WGS sequence"/>
</dbReference>
<dbReference type="InterPro" id="IPR021509">
    <property type="entry name" value="DUF3169"/>
</dbReference>
<evidence type="ECO:0000313" key="2">
    <source>
        <dbReference type="EMBL" id="REE68099.1"/>
    </source>
</evidence>
<feature type="transmembrane region" description="Helical" evidence="1">
    <location>
        <begin position="225"/>
        <end position="242"/>
    </location>
</feature>
<keyword evidence="1" id="KW-1133">Transmembrane helix</keyword>
<dbReference type="EMBL" id="QTTN01000038">
    <property type="protein sequence ID" value="REE68099.1"/>
    <property type="molecule type" value="Genomic_DNA"/>
</dbReference>
<dbReference type="RefSeq" id="WP_181909760.1">
    <property type="nucleotide sequence ID" value="NZ_QTTN01000038.1"/>
</dbReference>
<feature type="transmembrane region" description="Helical" evidence="1">
    <location>
        <begin position="132"/>
        <end position="156"/>
    </location>
</feature>
<dbReference type="Pfam" id="PF11368">
    <property type="entry name" value="DUF3169"/>
    <property type="match status" value="1"/>
</dbReference>
<feature type="transmembrane region" description="Helical" evidence="1">
    <location>
        <begin position="12"/>
        <end position="30"/>
    </location>
</feature>
<organism evidence="2 3">
    <name type="scientific">Paenibacillus taihuensis</name>
    <dbReference type="NCBI Taxonomy" id="1156355"/>
    <lineage>
        <taxon>Bacteria</taxon>
        <taxon>Bacillati</taxon>
        <taxon>Bacillota</taxon>
        <taxon>Bacilli</taxon>
        <taxon>Bacillales</taxon>
        <taxon>Paenibacillaceae</taxon>
        <taxon>Paenibacillus</taxon>
    </lineage>
</organism>